<keyword evidence="3" id="KW-0472">Membrane</keyword>
<dbReference type="InterPro" id="IPR002885">
    <property type="entry name" value="PPR_rpt"/>
</dbReference>
<evidence type="ECO:0008006" key="6">
    <source>
        <dbReference type="Google" id="ProtNLM"/>
    </source>
</evidence>
<protein>
    <recommendedName>
        <fullName evidence="6">Pentatricopeptide repeat-containing protein</fullName>
    </recommendedName>
</protein>
<dbReference type="Pfam" id="PF01535">
    <property type="entry name" value="PPR"/>
    <property type="match status" value="1"/>
</dbReference>
<keyword evidence="1" id="KW-0677">Repeat</keyword>
<dbReference type="Pfam" id="PF13041">
    <property type="entry name" value="PPR_2"/>
    <property type="match status" value="1"/>
</dbReference>
<dbReference type="STRING" id="88036.D8QY15"/>
<dbReference type="Gramene" id="EFJ35529">
    <property type="protein sequence ID" value="EFJ35529"/>
    <property type="gene ID" value="SELMODRAFT_71753"/>
</dbReference>
<reference evidence="4 5" key="1">
    <citation type="journal article" date="2011" name="Science">
        <title>The Selaginella genome identifies genetic changes associated with the evolution of vascular plants.</title>
        <authorList>
            <person name="Banks J.A."/>
            <person name="Nishiyama T."/>
            <person name="Hasebe M."/>
            <person name="Bowman J.L."/>
            <person name="Gribskov M."/>
            <person name="dePamphilis C."/>
            <person name="Albert V.A."/>
            <person name="Aono N."/>
            <person name="Aoyama T."/>
            <person name="Ambrose B.A."/>
            <person name="Ashton N.W."/>
            <person name="Axtell M.J."/>
            <person name="Barker E."/>
            <person name="Barker M.S."/>
            <person name="Bennetzen J.L."/>
            <person name="Bonawitz N.D."/>
            <person name="Chapple C."/>
            <person name="Cheng C."/>
            <person name="Correa L.G."/>
            <person name="Dacre M."/>
            <person name="DeBarry J."/>
            <person name="Dreyer I."/>
            <person name="Elias M."/>
            <person name="Engstrom E.M."/>
            <person name="Estelle M."/>
            <person name="Feng L."/>
            <person name="Finet C."/>
            <person name="Floyd S.K."/>
            <person name="Frommer W.B."/>
            <person name="Fujita T."/>
            <person name="Gramzow L."/>
            <person name="Gutensohn M."/>
            <person name="Harholt J."/>
            <person name="Hattori M."/>
            <person name="Heyl A."/>
            <person name="Hirai T."/>
            <person name="Hiwatashi Y."/>
            <person name="Ishikawa M."/>
            <person name="Iwata M."/>
            <person name="Karol K.G."/>
            <person name="Koehler B."/>
            <person name="Kolukisaoglu U."/>
            <person name="Kubo M."/>
            <person name="Kurata T."/>
            <person name="Lalonde S."/>
            <person name="Li K."/>
            <person name="Li Y."/>
            <person name="Litt A."/>
            <person name="Lyons E."/>
            <person name="Manning G."/>
            <person name="Maruyama T."/>
            <person name="Michael T.P."/>
            <person name="Mikami K."/>
            <person name="Miyazaki S."/>
            <person name="Morinaga S."/>
            <person name="Murata T."/>
            <person name="Mueller-Roeber B."/>
            <person name="Nelson D.R."/>
            <person name="Obara M."/>
            <person name="Oguri Y."/>
            <person name="Olmstead R.G."/>
            <person name="Onodera N."/>
            <person name="Petersen B.L."/>
            <person name="Pils B."/>
            <person name="Prigge M."/>
            <person name="Rensing S.A."/>
            <person name="Riano-Pachon D.M."/>
            <person name="Roberts A.W."/>
            <person name="Sato Y."/>
            <person name="Scheller H.V."/>
            <person name="Schulz B."/>
            <person name="Schulz C."/>
            <person name="Shakirov E.V."/>
            <person name="Shibagaki N."/>
            <person name="Shinohara N."/>
            <person name="Shippen D.E."/>
            <person name="Soerensen I."/>
            <person name="Sotooka R."/>
            <person name="Sugimoto N."/>
            <person name="Sugita M."/>
            <person name="Sumikawa N."/>
            <person name="Tanurdzic M."/>
            <person name="Theissen G."/>
            <person name="Ulvskov P."/>
            <person name="Wakazuki S."/>
            <person name="Weng J.K."/>
            <person name="Willats W.W."/>
            <person name="Wipf D."/>
            <person name="Wolf P.G."/>
            <person name="Yang L."/>
            <person name="Zimmer A.D."/>
            <person name="Zhu Q."/>
            <person name="Mitros T."/>
            <person name="Hellsten U."/>
            <person name="Loque D."/>
            <person name="Otillar R."/>
            <person name="Salamov A."/>
            <person name="Schmutz J."/>
            <person name="Shapiro H."/>
            <person name="Lindquist E."/>
            <person name="Lucas S."/>
            <person name="Rokhsar D."/>
            <person name="Grigoriev I.V."/>
        </authorList>
    </citation>
    <scope>NUCLEOTIDE SEQUENCE [LARGE SCALE GENOMIC DNA]</scope>
</reference>
<dbReference type="GO" id="GO:0009451">
    <property type="term" value="P:RNA modification"/>
    <property type="evidence" value="ECO:0007669"/>
    <property type="project" value="InterPro"/>
</dbReference>
<keyword evidence="5" id="KW-1185">Reference proteome</keyword>
<sequence>IVRACGSLRDLARGRQIHADILASDQLSTDRFLANALLEMYGKCGSVGEAQRTFTAMPERDVFSWNAALGGFGQHGQIEAAMEVKNRMPQWDVGAMPDGITFLALLVGYCHAGMWSDTWHAFHWMVGSFGLVPELCHYNAVVEMLARSKRLKRAEELLHSMPFLPDVASW</sequence>
<feature type="transmembrane region" description="Helical" evidence="3">
    <location>
        <begin position="121"/>
        <end position="142"/>
    </location>
</feature>
<evidence type="ECO:0000313" key="4">
    <source>
        <dbReference type="EMBL" id="EFJ35529.1"/>
    </source>
</evidence>
<dbReference type="PANTHER" id="PTHR47926:SF533">
    <property type="entry name" value="DYW DOMAIN-CONTAINING PROTEIN"/>
    <property type="match status" value="1"/>
</dbReference>
<dbReference type="GO" id="GO:0003723">
    <property type="term" value="F:RNA binding"/>
    <property type="evidence" value="ECO:0007669"/>
    <property type="project" value="InterPro"/>
</dbReference>
<dbReference type="AlphaFoldDB" id="D8QY15"/>
<feature type="repeat" description="PPR" evidence="2">
    <location>
        <begin position="61"/>
        <end position="95"/>
    </location>
</feature>
<evidence type="ECO:0000256" key="2">
    <source>
        <dbReference type="PROSITE-ProRule" id="PRU00708"/>
    </source>
</evidence>
<evidence type="ECO:0000313" key="5">
    <source>
        <dbReference type="Proteomes" id="UP000001514"/>
    </source>
</evidence>
<dbReference type="InterPro" id="IPR046960">
    <property type="entry name" value="PPR_At4g14850-like_plant"/>
</dbReference>
<proteinExistence type="predicted"/>
<feature type="non-terminal residue" evidence="4">
    <location>
        <position position="170"/>
    </location>
</feature>
<gene>
    <name evidence="4" type="ORF">SELMODRAFT_71753</name>
</gene>
<dbReference type="HOGENOM" id="CLU_002706_0_0_1"/>
<accession>D8QY15</accession>
<dbReference type="InterPro" id="IPR011990">
    <property type="entry name" value="TPR-like_helical_dom_sf"/>
</dbReference>
<feature type="transmembrane region" description="Helical" evidence="3">
    <location>
        <begin position="95"/>
        <end position="115"/>
    </location>
</feature>
<organism evidence="5">
    <name type="scientific">Selaginella moellendorffii</name>
    <name type="common">Spikemoss</name>
    <dbReference type="NCBI Taxonomy" id="88036"/>
    <lineage>
        <taxon>Eukaryota</taxon>
        <taxon>Viridiplantae</taxon>
        <taxon>Streptophyta</taxon>
        <taxon>Embryophyta</taxon>
        <taxon>Tracheophyta</taxon>
        <taxon>Lycopodiopsida</taxon>
        <taxon>Selaginellales</taxon>
        <taxon>Selaginellaceae</taxon>
        <taxon>Selaginella</taxon>
    </lineage>
</organism>
<dbReference type="Proteomes" id="UP000001514">
    <property type="component" value="Unassembled WGS sequence"/>
</dbReference>
<evidence type="ECO:0000256" key="3">
    <source>
        <dbReference type="SAM" id="Phobius"/>
    </source>
</evidence>
<keyword evidence="3" id="KW-0812">Transmembrane</keyword>
<dbReference type="NCBIfam" id="TIGR00756">
    <property type="entry name" value="PPR"/>
    <property type="match status" value="1"/>
</dbReference>
<dbReference type="eggNOG" id="KOG4197">
    <property type="taxonomic scope" value="Eukaryota"/>
</dbReference>
<dbReference type="PANTHER" id="PTHR47926">
    <property type="entry name" value="PENTATRICOPEPTIDE REPEAT-CONTAINING PROTEIN"/>
    <property type="match status" value="1"/>
</dbReference>
<keyword evidence="3" id="KW-1133">Transmembrane helix</keyword>
<dbReference type="PROSITE" id="PS51375">
    <property type="entry name" value="PPR"/>
    <property type="match status" value="1"/>
</dbReference>
<dbReference type="InParanoid" id="D8QY15"/>
<evidence type="ECO:0000256" key="1">
    <source>
        <dbReference type="ARBA" id="ARBA00022737"/>
    </source>
</evidence>
<dbReference type="Gene3D" id="1.25.40.10">
    <property type="entry name" value="Tetratricopeptide repeat domain"/>
    <property type="match status" value="2"/>
</dbReference>
<feature type="non-terminal residue" evidence="4">
    <location>
        <position position="1"/>
    </location>
</feature>
<dbReference type="KEGG" id="smo:SELMODRAFT_71753"/>
<dbReference type="EMBL" id="GL377568">
    <property type="protein sequence ID" value="EFJ35529.1"/>
    <property type="molecule type" value="Genomic_DNA"/>
</dbReference>
<name>D8QY15_SELML</name>